<proteinExistence type="predicted"/>
<evidence type="ECO:0000256" key="3">
    <source>
        <dbReference type="SAM" id="MobiDB-lite"/>
    </source>
</evidence>
<dbReference type="OrthoDB" id="417481at2759"/>
<evidence type="ECO:0000313" key="5">
    <source>
        <dbReference type="EMBL" id="KAG5648520.1"/>
    </source>
</evidence>
<dbReference type="Proteomes" id="UP000775547">
    <property type="component" value="Unassembled WGS sequence"/>
</dbReference>
<dbReference type="InterPro" id="IPR035979">
    <property type="entry name" value="RBD_domain_sf"/>
</dbReference>
<comment type="caution">
    <text evidence="5">The sequence shown here is derived from an EMBL/GenBank/DDBJ whole genome shotgun (WGS) entry which is preliminary data.</text>
</comment>
<feature type="region of interest" description="Disordered" evidence="3">
    <location>
        <begin position="42"/>
        <end position="78"/>
    </location>
</feature>
<keyword evidence="1 2" id="KW-0694">RNA-binding</keyword>
<dbReference type="InterPro" id="IPR000504">
    <property type="entry name" value="RRM_dom"/>
</dbReference>
<dbReference type="GO" id="GO:0003723">
    <property type="term" value="F:RNA binding"/>
    <property type="evidence" value="ECO:0007669"/>
    <property type="project" value="UniProtKB-UniRule"/>
</dbReference>
<organism evidence="5 6">
    <name type="scientific">Asterophora parasitica</name>
    <dbReference type="NCBI Taxonomy" id="117018"/>
    <lineage>
        <taxon>Eukaryota</taxon>
        <taxon>Fungi</taxon>
        <taxon>Dikarya</taxon>
        <taxon>Basidiomycota</taxon>
        <taxon>Agaricomycotina</taxon>
        <taxon>Agaricomycetes</taxon>
        <taxon>Agaricomycetidae</taxon>
        <taxon>Agaricales</taxon>
        <taxon>Tricholomatineae</taxon>
        <taxon>Lyophyllaceae</taxon>
        <taxon>Asterophora</taxon>
    </lineage>
</organism>
<dbReference type="InterPro" id="IPR007201">
    <property type="entry name" value="Mei2-like_Rrm_C"/>
</dbReference>
<evidence type="ECO:0000259" key="4">
    <source>
        <dbReference type="PROSITE" id="PS50102"/>
    </source>
</evidence>
<dbReference type="Pfam" id="PF04059">
    <property type="entry name" value="RRM_2"/>
    <property type="match status" value="1"/>
</dbReference>
<dbReference type="SUPFAM" id="SSF54928">
    <property type="entry name" value="RNA-binding domain, RBD"/>
    <property type="match status" value="2"/>
</dbReference>
<reference evidence="5" key="1">
    <citation type="submission" date="2020-07" db="EMBL/GenBank/DDBJ databases">
        <authorList>
            <person name="Nieuwenhuis M."/>
            <person name="Van De Peppel L.J.J."/>
        </authorList>
    </citation>
    <scope>NUCLEOTIDE SEQUENCE</scope>
    <source>
        <strain evidence="5">AP01</strain>
        <tissue evidence="5">Mycelium</tissue>
    </source>
</reference>
<dbReference type="EMBL" id="JABCKV010000002">
    <property type="protein sequence ID" value="KAG5648520.1"/>
    <property type="molecule type" value="Genomic_DNA"/>
</dbReference>
<keyword evidence="6" id="KW-1185">Reference proteome</keyword>
<evidence type="ECO:0000256" key="1">
    <source>
        <dbReference type="ARBA" id="ARBA00022884"/>
    </source>
</evidence>
<dbReference type="PROSITE" id="PS50102">
    <property type="entry name" value="RRM"/>
    <property type="match status" value="1"/>
</dbReference>
<dbReference type="PANTHER" id="PTHR23189">
    <property type="entry name" value="RNA RECOGNITION MOTIF-CONTAINING"/>
    <property type="match status" value="1"/>
</dbReference>
<accession>A0A9P7GJM0</accession>
<evidence type="ECO:0000256" key="2">
    <source>
        <dbReference type="PROSITE-ProRule" id="PRU00176"/>
    </source>
</evidence>
<reference evidence="5" key="2">
    <citation type="submission" date="2021-10" db="EMBL/GenBank/DDBJ databases">
        <title>Phylogenomics reveals ancestral predisposition of the termite-cultivated fungus Termitomyces towards a domesticated lifestyle.</title>
        <authorList>
            <person name="Auxier B."/>
            <person name="Grum-Grzhimaylo A."/>
            <person name="Cardenas M.E."/>
            <person name="Lodge J.D."/>
            <person name="Laessoe T."/>
            <person name="Pedersen O."/>
            <person name="Smith M.E."/>
            <person name="Kuyper T.W."/>
            <person name="Franco-Molano E.A."/>
            <person name="Baroni T.J."/>
            <person name="Aanen D.K."/>
        </authorList>
    </citation>
    <scope>NUCLEOTIDE SEQUENCE</scope>
    <source>
        <strain evidence="5">AP01</strain>
        <tissue evidence="5">Mycelium</tissue>
    </source>
</reference>
<gene>
    <name evidence="5" type="ORF">DXG03_003131</name>
</gene>
<evidence type="ECO:0000313" key="6">
    <source>
        <dbReference type="Proteomes" id="UP000775547"/>
    </source>
</evidence>
<feature type="region of interest" description="Disordered" evidence="3">
    <location>
        <begin position="103"/>
        <end position="131"/>
    </location>
</feature>
<sequence>MKATRNHPPRLQHSPSLPNIWFPPHSGPIPPQVEAIISRTPLQRPSTPPLVEAHIEPNQLPPSPVNTSPQTSDHRESLDDLGECLQQTMPLKIQRRRRLDHDQGHGYSLLTPPLTPSSSLRTTTSVDSASNTDTTEYIKDVHGDEADYESTRFLWISNISKKIRHDVLRASIVGSLTSPIDASNSPNNLSVPTSNNMHNGQLSDDSIKGVFLRCQQSDGLAMLAFHDVRHAEIAKKIISSPTDGPLSHCVGDERGEDGQRLWMTCRFITAEQLVEAIGDSPFLASTDGSFYLAVEGRGMSVCDGRELRVVDDHMLAADGELSLSTLKSFLKSFGGLRTFSLTKDKLDGKQPPAKIFYVEYYDARAATSAYTSIDGQHLFGMTVTVFGRDDLAEAASSKLLAGYPAENTDLAKNRIPFPSTPGEHRSDGALPFGPPGQYSHTRERFRYVEDPQARPRSVSAGQDVLVNPIPRSPIPSPTYFYTSNPADVGTPVASEHIVQQNITPGPPPHGAHHDCYYCPSRGSPTTPDCYIPCATPSPYNYQPPSIQQIQPIQNAPFPPHVPPPHVFGHEYDQSYPQPMSPTMAINLNMHMAFEHAMAGVVPRPLIGDHWFSESPRTALRAPHTPYMLPLPEMPMPGGPNMHYPPPNKVDAPSTVDPVAKPFDTIFGSAPPAAPTHPSRAARTTPLQGCMASPREQRATTEHNQLNLHRIEDGQDTRTTVMIKNIPNKMSDKDLIAFIGKVCSRKIDFMYLRMDFQNGCNVGYAFVNFITVGDLLHFAKKKLGERWNMFSSEKVLQMSYANYQGKEALVEKFKNSCIMDEQEAWRPKIFYSEPGPEQGLPEPFPAPTHIRRKERSAYNRGALGIASKRR</sequence>
<name>A0A9P7GJM0_9AGAR</name>
<feature type="domain" description="RRM" evidence="4">
    <location>
        <begin position="718"/>
        <end position="814"/>
    </location>
</feature>
<dbReference type="InterPro" id="IPR012677">
    <property type="entry name" value="Nucleotide-bd_a/b_plait_sf"/>
</dbReference>
<dbReference type="AlphaFoldDB" id="A0A9P7GJM0"/>
<protein>
    <recommendedName>
        <fullName evidence="4">RRM domain-containing protein</fullName>
    </recommendedName>
</protein>
<dbReference type="Gene3D" id="3.30.70.330">
    <property type="match status" value="1"/>
</dbReference>
<feature type="compositionally biased region" description="Low complexity" evidence="3">
    <location>
        <begin position="108"/>
        <end position="125"/>
    </location>
</feature>